<proteinExistence type="predicted"/>
<dbReference type="EMBL" id="CADEAL010000110">
    <property type="protein sequence ID" value="CAB1414493.1"/>
    <property type="molecule type" value="Genomic_DNA"/>
</dbReference>
<name>A0A9N7TMR4_PLEPL</name>
<dbReference type="AlphaFoldDB" id="A0A9N7TMR4"/>
<comment type="caution">
    <text evidence="1">The sequence shown here is derived from an EMBL/GenBank/DDBJ whole genome shotgun (WGS) entry which is preliminary data.</text>
</comment>
<gene>
    <name evidence="1" type="ORF">PLEPLA_LOCUS2202</name>
</gene>
<sequence length="158" mass="17495">MAARRRSRGPVSQINSEEMLTLVSSPHRRRKWWERGGVGVEAARGVEAGERLGGATRAAGPGSLCKLRSNTRRSAFSGRRRSRRGSVRRIASELIHNGFAGPRVLGRDPVYRHPPPPPLTSIPPHHHHHHLPTFFIGLLAREEEERGARSDEEGGTLS</sequence>
<protein>
    <submittedName>
        <fullName evidence="1">Uncharacterized protein</fullName>
    </submittedName>
</protein>
<dbReference type="Proteomes" id="UP001153269">
    <property type="component" value="Unassembled WGS sequence"/>
</dbReference>
<evidence type="ECO:0000313" key="1">
    <source>
        <dbReference type="EMBL" id="CAB1414493.1"/>
    </source>
</evidence>
<evidence type="ECO:0000313" key="2">
    <source>
        <dbReference type="Proteomes" id="UP001153269"/>
    </source>
</evidence>
<reference evidence="1" key="1">
    <citation type="submission" date="2020-03" db="EMBL/GenBank/DDBJ databases">
        <authorList>
            <person name="Weist P."/>
        </authorList>
    </citation>
    <scope>NUCLEOTIDE SEQUENCE</scope>
</reference>
<keyword evidence="2" id="KW-1185">Reference proteome</keyword>
<accession>A0A9N7TMR4</accession>
<organism evidence="1 2">
    <name type="scientific">Pleuronectes platessa</name>
    <name type="common">European plaice</name>
    <dbReference type="NCBI Taxonomy" id="8262"/>
    <lineage>
        <taxon>Eukaryota</taxon>
        <taxon>Metazoa</taxon>
        <taxon>Chordata</taxon>
        <taxon>Craniata</taxon>
        <taxon>Vertebrata</taxon>
        <taxon>Euteleostomi</taxon>
        <taxon>Actinopterygii</taxon>
        <taxon>Neopterygii</taxon>
        <taxon>Teleostei</taxon>
        <taxon>Neoteleostei</taxon>
        <taxon>Acanthomorphata</taxon>
        <taxon>Carangaria</taxon>
        <taxon>Pleuronectiformes</taxon>
        <taxon>Pleuronectoidei</taxon>
        <taxon>Pleuronectidae</taxon>
        <taxon>Pleuronectes</taxon>
    </lineage>
</organism>